<dbReference type="InterPro" id="IPR013341">
    <property type="entry name" value="Mandelate_racemase_N_dom"/>
</dbReference>
<dbReference type="InterPro" id="IPR010197">
    <property type="entry name" value="OSBS/NAAAR"/>
</dbReference>
<dbReference type="SUPFAM" id="SSF54826">
    <property type="entry name" value="Enolase N-terminal domain-like"/>
    <property type="match status" value="1"/>
</dbReference>
<dbReference type="Proteomes" id="UP000321558">
    <property type="component" value="Unassembled WGS sequence"/>
</dbReference>
<comment type="pathway">
    <text evidence="7">Quinol/quinone metabolism; 1,4-dihydroxy-2-naphthoate biosynthesis; 1,4-dihydroxy-2-naphthoate from chorismate: step 4/7.</text>
</comment>
<keyword evidence="5 7" id="KW-0456">Lyase</keyword>
<dbReference type="GO" id="GO:0009234">
    <property type="term" value="P:menaquinone biosynthetic process"/>
    <property type="evidence" value="ECO:0007669"/>
    <property type="project" value="UniProtKB-UniRule"/>
</dbReference>
<evidence type="ECO:0000256" key="3">
    <source>
        <dbReference type="ARBA" id="ARBA00022723"/>
    </source>
</evidence>
<dbReference type="InterPro" id="IPR047585">
    <property type="entry name" value="MenC"/>
</dbReference>
<comment type="catalytic activity">
    <reaction evidence="7">
        <text>(1R,6R)-6-hydroxy-2-succinyl-cyclohexa-2,4-diene-1-carboxylate = 2-succinylbenzoate + H2O</text>
        <dbReference type="Rhea" id="RHEA:10196"/>
        <dbReference type="ChEBI" id="CHEBI:15377"/>
        <dbReference type="ChEBI" id="CHEBI:18325"/>
        <dbReference type="ChEBI" id="CHEBI:58689"/>
        <dbReference type="EC" id="4.2.1.113"/>
    </reaction>
</comment>
<evidence type="ECO:0000256" key="5">
    <source>
        <dbReference type="ARBA" id="ARBA00023239"/>
    </source>
</evidence>
<evidence type="ECO:0000256" key="2">
    <source>
        <dbReference type="ARBA" id="ARBA00022428"/>
    </source>
</evidence>
<dbReference type="Gene3D" id="3.20.20.120">
    <property type="entry name" value="Enolase-like C-terminal domain"/>
    <property type="match status" value="1"/>
</dbReference>
<dbReference type="SFLD" id="SFLDF00009">
    <property type="entry name" value="o-succinylbenzoate_synthase"/>
    <property type="match status" value="1"/>
</dbReference>
<dbReference type="Pfam" id="PF02746">
    <property type="entry name" value="MR_MLE_N"/>
    <property type="match status" value="1"/>
</dbReference>
<gene>
    <name evidence="9" type="primary">menC_1</name>
    <name evidence="7" type="synonym">menC</name>
    <name evidence="9" type="ORF">OSO01_24300</name>
</gene>
<dbReference type="UniPathway" id="UPA01057">
    <property type="reaction ID" value="UER00165"/>
</dbReference>
<comment type="function">
    <text evidence="7">Converts 2-succinyl-6-hydroxy-2,4-cyclohexadiene-1-carboxylate (SHCHC) to 2-succinylbenzoate (OSB).</text>
</comment>
<reference evidence="9 10" key="1">
    <citation type="submission" date="2019-07" db="EMBL/GenBank/DDBJ databases">
        <title>Whole genome shotgun sequence of Oceanobacillus sojae NBRC 105379.</title>
        <authorList>
            <person name="Hosoyama A."/>
            <person name="Uohara A."/>
            <person name="Ohji S."/>
            <person name="Ichikawa N."/>
        </authorList>
    </citation>
    <scope>NUCLEOTIDE SEQUENCE [LARGE SCALE GENOMIC DNA]</scope>
    <source>
        <strain evidence="9 10">NBRC 105379</strain>
    </source>
</reference>
<comment type="similarity">
    <text evidence="7">Belongs to the mandelate racemase/muconate lactonizing enzyme family. MenC type 2 subfamily.</text>
</comment>
<feature type="active site" description="Proton donor" evidence="7">
    <location>
        <position position="164"/>
    </location>
</feature>
<dbReference type="AlphaFoldDB" id="A0A511ZJR6"/>
<sequence>MKIIEITMHRMNMRMKNPFTTSFGTEQDREFIILEAKDEDGTIGWGECVTSESPLYIEEFTKAAWVMLEEYLIPLTLGREFSHPDELTDLFEPFKRNNLAKAAIDAAAWDIYAKQQGISLAQAIGGCRTDIEVGVSLGIEDDIEKLLNNIKEKTEEGYKRIKVKIKPGKDVEVVEQIRKQFPDIPLMVDANSAYTLDDMETLKKLDPFNLMMIEQPLTAGDLIDHAELQKHIKTPICLDESIHSYDDARQAIQLGSGKIINMKVGRVGGITTMKRIHELCKEANVPMWCGGMLESGVGRAHNIAVTSLSTFTLPGDTAASSRYWEEDIIDPEVYVKDGIVQVPASPGIGYEVNREKLAKYTVEKKTFKQ</sequence>
<evidence type="ECO:0000313" key="10">
    <source>
        <dbReference type="Proteomes" id="UP000321558"/>
    </source>
</evidence>
<evidence type="ECO:0000313" key="9">
    <source>
        <dbReference type="EMBL" id="GEN87691.1"/>
    </source>
</evidence>
<dbReference type="GO" id="GO:0016854">
    <property type="term" value="F:racemase and epimerase activity"/>
    <property type="evidence" value="ECO:0007669"/>
    <property type="project" value="UniProtKB-ARBA"/>
</dbReference>
<dbReference type="Pfam" id="PF13378">
    <property type="entry name" value="MR_MLE_C"/>
    <property type="match status" value="1"/>
</dbReference>
<comment type="cofactor">
    <cofactor evidence="1 7">
        <name>a divalent metal cation</name>
        <dbReference type="ChEBI" id="CHEBI:60240"/>
    </cofactor>
</comment>
<dbReference type="CDD" id="cd03317">
    <property type="entry name" value="NAAAR"/>
    <property type="match status" value="1"/>
</dbReference>
<dbReference type="HAMAP" id="MF_01933">
    <property type="entry name" value="MenC_2"/>
    <property type="match status" value="1"/>
</dbReference>
<dbReference type="Gene3D" id="3.30.390.10">
    <property type="entry name" value="Enolase-like, N-terminal domain"/>
    <property type="match status" value="1"/>
</dbReference>
<dbReference type="STRING" id="582851.GCA_900162665_01059"/>
<dbReference type="RefSeq" id="WP_147210659.1">
    <property type="nucleotide sequence ID" value="NZ_BJYM01000009.1"/>
</dbReference>
<dbReference type="PANTHER" id="PTHR48073:SF5">
    <property type="entry name" value="O-SUCCINYLBENZOATE SYNTHASE"/>
    <property type="match status" value="1"/>
</dbReference>
<comment type="caution">
    <text evidence="9">The sequence shown here is derived from an EMBL/GenBank/DDBJ whole genome shotgun (WGS) entry which is preliminary data.</text>
</comment>
<dbReference type="OrthoDB" id="9774531at2"/>
<dbReference type="InterPro" id="IPR029065">
    <property type="entry name" value="Enolase_C-like"/>
</dbReference>
<protein>
    <recommendedName>
        <fullName evidence="6 7">o-succinylbenzoate synthase</fullName>
        <shortName evidence="7">OSB synthase</shortName>
        <shortName evidence="7">OSBS</shortName>
        <ecNumber evidence="6 7">4.2.1.113</ecNumber>
    </recommendedName>
    <alternativeName>
        <fullName evidence="7">4-(2'-carboxyphenyl)-4-oxybutyric acid synthase</fullName>
    </alternativeName>
    <alternativeName>
        <fullName evidence="7">o-succinylbenzoic acid synthase</fullName>
    </alternativeName>
</protein>
<dbReference type="SFLD" id="SFLDG00180">
    <property type="entry name" value="muconate_cycloisomerase"/>
    <property type="match status" value="1"/>
</dbReference>
<dbReference type="NCBIfam" id="TIGR01928">
    <property type="entry name" value="menC_lowGC_arch"/>
    <property type="match status" value="1"/>
</dbReference>
<dbReference type="SMART" id="SM00922">
    <property type="entry name" value="MR_MLE"/>
    <property type="match status" value="1"/>
</dbReference>
<dbReference type="SUPFAM" id="SSF51604">
    <property type="entry name" value="Enolase C-terminal domain-like"/>
    <property type="match status" value="1"/>
</dbReference>
<keyword evidence="2 7" id="KW-0474">Menaquinone biosynthesis</keyword>
<evidence type="ECO:0000256" key="6">
    <source>
        <dbReference type="ARBA" id="ARBA00029491"/>
    </source>
</evidence>
<comment type="pathway">
    <text evidence="7">Quinol/quinone metabolism; menaquinone biosynthesis.</text>
</comment>
<dbReference type="InterPro" id="IPR013342">
    <property type="entry name" value="Mandelate_racemase_C"/>
</dbReference>
<evidence type="ECO:0000256" key="1">
    <source>
        <dbReference type="ARBA" id="ARBA00001968"/>
    </source>
</evidence>
<dbReference type="InterPro" id="IPR036849">
    <property type="entry name" value="Enolase-like_C_sf"/>
</dbReference>
<keyword evidence="4 7" id="KW-0460">Magnesium</keyword>
<dbReference type="EMBL" id="BJYM01000009">
    <property type="protein sequence ID" value="GEN87691.1"/>
    <property type="molecule type" value="Genomic_DNA"/>
</dbReference>
<proteinExistence type="inferred from homology"/>
<evidence type="ECO:0000256" key="4">
    <source>
        <dbReference type="ARBA" id="ARBA00022842"/>
    </source>
</evidence>
<evidence type="ECO:0000256" key="7">
    <source>
        <dbReference type="HAMAP-Rule" id="MF_01933"/>
    </source>
</evidence>
<feature type="binding site" evidence="7">
    <location>
        <position position="214"/>
    </location>
    <ligand>
        <name>Mg(2+)</name>
        <dbReference type="ChEBI" id="CHEBI:18420"/>
    </ligand>
</feature>
<feature type="active site" description="Proton acceptor" evidence="7">
    <location>
        <position position="263"/>
    </location>
</feature>
<dbReference type="UniPathway" id="UPA00079"/>
<keyword evidence="3 7" id="KW-0479">Metal-binding</keyword>
<keyword evidence="10" id="KW-1185">Reference proteome</keyword>
<dbReference type="GO" id="GO:0043748">
    <property type="term" value="F:O-succinylbenzoate synthase activity"/>
    <property type="evidence" value="ECO:0007669"/>
    <property type="project" value="UniProtKB-EC"/>
</dbReference>
<dbReference type="EC" id="4.2.1.113" evidence="6 7"/>
<dbReference type="PANTHER" id="PTHR48073">
    <property type="entry name" value="O-SUCCINYLBENZOATE SYNTHASE-RELATED"/>
    <property type="match status" value="1"/>
</dbReference>
<evidence type="ECO:0000259" key="8">
    <source>
        <dbReference type="SMART" id="SM00922"/>
    </source>
</evidence>
<feature type="binding site" evidence="7">
    <location>
        <position position="189"/>
    </location>
    <ligand>
        <name>Mg(2+)</name>
        <dbReference type="ChEBI" id="CHEBI:18420"/>
    </ligand>
</feature>
<dbReference type="SFLD" id="SFLDS00001">
    <property type="entry name" value="Enolase"/>
    <property type="match status" value="1"/>
</dbReference>
<name>A0A511ZJR6_9BACI</name>
<feature type="binding site" evidence="7">
    <location>
        <position position="239"/>
    </location>
    <ligand>
        <name>Mg(2+)</name>
        <dbReference type="ChEBI" id="CHEBI:18420"/>
    </ligand>
</feature>
<dbReference type="GO" id="GO:0000287">
    <property type="term" value="F:magnesium ion binding"/>
    <property type="evidence" value="ECO:0007669"/>
    <property type="project" value="UniProtKB-UniRule"/>
</dbReference>
<accession>A0A511ZJR6</accession>
<organism evidence="9 10">
    <name type="scientific">Oceanobacillus sojae</name>
    <dbReference type="NCBI Taxonomy" id="582851"/>
    <lineage>
        <taxon>Bacteria</taxon>
        <taxon>Bacillati</taxon>
        <taxon>Bacillota</taxon>
        <taxon>Bacilli</taxon>
        <taxon>Bacillales</taxon>
        <taxon>Bacillaceae</taxon>
        <taxon>Oceanobacillus</taxon>
    </lineage>
</organism>
<feature type="domain" description="Mandelate racemase/muconate lactonizing enzyme C-terminal" evidence="8">
    <location>
        <begin position="143"/>
        <end position="235"/>
    </location>
</feature>
<dbReference type="InterPro" id="IPR029017">
    <property type="entry name" value="Enolase-like_N"/>
</dbReference>